<evidence type="ECO:0000259" key="6">
    <source>
        <dbReference type="Pfam" id="PF04932"/>
    </source>
</evidence>
<name>A0A6J5ZDU4_9ZZZZ</name>
<feature type="transmembrane region" description="Helical" evidence="5">
    <location>
        <begin position="303"/>
        <end position="323"/>
    </location>
</feature>
<reference evidence="7" key="1">
    <citation type="submission" date="2020-05" db="EMBL/GenBank/DDBJ databases">
        <authorList>
            <person name="Chiriac C."/>
            <person name="Salcher M."/>
            <person name="Ghai R."/>
            <person name="Kavagutti S V."/>
        </authorList>
    </citation>
    <scope>NUCLEOTIDE SEQUENCE</scope>
</reference>
<dbReference type="Pfam" id="PF04932">
    <property type="entry name" value="Wzy_C"/>
    <property type="match status" value="1"/>
</dbReference>
<feature type="transmembrane region" description="Helical" evidence="5">
    <location>
        <begin position="399"/>
        <end position="417"/>
    </location>
</feature>
<dbReference type="AlphaFoldDB" id="A0A6J5ZDU4"/>
<feature type="transmembrane region" description="Helical" evidence="5">
    <location>
        <begin position="31"/>
        <end position="50"/>
    </location>
</feature>
<evidence type="ECO:0000256" key="1">
    <source>
        <dbReference type="ARBA" id="ARBA00004141"/>
    </source>
</evidence>
<keyword evidence="2 5" id="KW-0812">Transmembrane</keyword>
<dbReference type="InterPro" id="IPR007016">
    <property type="entry name" value="O-antigen_ligase-rel_domated"/>
</dbReference>
<dbReference type="EMBL" id="CAESAO010000033">
    <property type="protein sequence ID" value="CAB4340711.1"/>
    <property type="molecule type" value="Genomic_DNA"/>
</dbReference>
<dbReference type="PANTHER" id="PTHR37422:SF23">
    <property type="entry name" value="TEICHURONIC ACID BIOSYNTHESIS PROTEIN TUAE"/>
    <property type="match status" value="1"/>
</dbReference>
<dbReference type="GO" id="GO:0016020">
    <property type="term" value="C:membrane"/>
    <property type="evidence" value="ECO:0007669"/>
    <property type="project" value="UniProtKB-SubCell"/>
</dbReference>
<feature type="transmembrane region" description="Helical" evidence="5">
    <location>
        <begin position="234"/>
        <end position="258"/>
    </location>
</feature>
<protein>
    <submittedName>
        <fullName evidence="7">Unannotated protein</fullName>
    </submittedName>
</protein>
<evidence type="ECO:0000256" key="5">
    <source>
        <dbReference type="SAM" id="Phobius"/>
    </source>
</evidence>
<feature type="transmembrane region" description="Helical" evidence="5">
    <location>
        <begin position="211"/>
        <end position="227"/>
    </location>
</feature>
<evidence type="ECO:0000256" key="2">
    <source>
        <dbReference type="ARBA" id="ARBA00022692"/>
    </source>
</evidence>
<feature type="transmembrane region" description="Helical" evidence="5">
    <location>
        <begin position="91"/>
        <end position="108"/>
    </location>
</feature>
<feature type="domain" description="O-antigen ligase-related" evidence="6">
    <location>
        <begin position="267"/>
        <end position="407"/>
    </location>
</feature>
<evidence type="ECO:0000256" key="3">
    <source>
        <dbReference type="ARBA" id="ARBA00022989"/>
    </source>
</evidence>
<feature type="transmembrane region" description="Helical" evidence="5">
    <location>
        <begin position="270"/>
        <end position="291"/>
    </location>
</feature>
<accession>A0A6J5ZDU4</accession>
<feature type="transmembrane region" description="Helical" evidence="5">
    <location>
        <begin position="62"/>
        <end position="79"/>
    </location>
</feature>
<evidence type="ECO:0000256" key="4">
    <source>
        <dbReference type="ARBA" id="ARBA00023136"/>
    </source>
</evidence>
<feature type="transmembrane region" description="Helical" evidence="5">
    <location>
        <begin position="120"/>
        <end position="138"/>
    </location>
</feature>
<evidence type="ECO:0000313" key="7">
    <source>
        <dbReference type="EMBL" id="CAB4340711.1"/>
    </source>
</evidence>
<feature type="transmembrane region" description="Helical" evidence="5">
    <location>
        <begin position="187"/>
        <end position="205"/>
    </location>
</feature>
<keyword evidence="3 5" id="KW-1133">Transmembrane helix</keyword>
<sequence>MLGATRGFTAVVLLVLPTAMAFFSGGYFAGPRLAAGVAVWLLALVGFWLAPAPLPRQRPGQLAVVGIAALALIVGLSIAWAPLRGVAQSDLQRLLLYLGAFLAATTLLRGDSGLRLAEPLLALGALIVTGYALAARLLPGLVEEAASASAAGRLEQPLTYWNASGMLAAVGLILCLRVAADAARQGWMRSAAIAASLPLGLGVYLTFSRGALLGVAVGAILLIVFSRERRQLRVLAVGIGGAVLVSAVAALLPAVLTLQGPLPTREREGLVLLVVLIAAMVAAVLAARWLSSRPDGAPLSAPRALAASLVAVMLIGFVAVAAGDGSSRGQPRFGADTRRLTSFESNRYAYWKVAGKMFIDQPLAGDGSGSFRVVWRQQRKIADPALDAHSLYFETGAELGIIGLLALALFFCGVGWAGRNLLRERRGEAVGALAALGALAVHAGLDWDWEMPALALIGLLLAGAVVAANEEIGSGASSEG</sequence>
<comment type="subcellular location">
    <subcellularLocation>
        <location evidence="1">Membrane</location>
        <topology evidence="1">Multi-pass membrane protein</topology>
    </subcellularLocation>
</comment>
<proteinExistence type="predicted"/>
<dbReference type="PANTHER" id="PTHR37422">
    <property type="entry name" value="TEICHURONIC ACID BIOSYNTHESIS PROTEIN TUAE"/>
    <property type="match status" value="1"/>
</dbReference>
<feature type="transmembrane region" description="Helical" evidence="5">
    <location>
        <begin position="158"/>
        <end position="180"/>
    </location>
</feature>
<dbReference type="InterPro" id="IPR051533">
    <property type="entry name" value="WaaL-like"/>
</dbReference>
<organism evidence="7">
    <name type="scientific">freshwater metagenome</name>
    <dbReference type="NCBI Taxonomy" id="449393"/>
    <lineage>
        <taxon>unclassified sequences</taxon>
        <taxon>metagenomes</taxon>
        <taxon>ecological metagenomes</taxon>
    </lineage>
</organism>
<gene>
    <name evidence="7" type="ORF">UFOPK3522_00564</name>
</gene>
<keyword evidence="4 5" id="KW-0472">Membrane</keyword>